<organism evidence="1 2">
    <name type="scientific">Diphasiastrum complanatum</name>
    <name type="common">Issler's clubmoss</name>
    <name type="synonym">Lycopodium complanatum</name>
    <dbReference type="NCBI Taxonomy" id="34168"/>
    <lineage>
        <taxon>Eukaryota</taxon>
        <taxon>Viridiplantae</taxon>
        <taxon>Streptophyta</taxon>
        <taxon>Embryophyta</taxon>
        <taxon>Tracheophyta</taxon>
        <taxon>Lycopodiopsida</taxon>
        <taxon>Lycopodiales</taxon>
        <taxon>Lycopodiaceae</taxon>
        <taxon>Lycopodioideae</taxon>
        <taxon>Diphasiastrum</taxon>
    </lineage>
</organism>
<reference evidence="2" key="1">
    <citation type="journal article" date="2024" name="Proc. Natl. Acad. Sci. U.S.A.">
        <title>Extraordinary preservation of gene collinearity over three hundred million years revealed in homosporous lycophytes.</title>
        <authorList>
            <person name="Li C."/>
            <person name="Wickell D."/>
            <person name="Kuo L.Y."/>
            <person name="Chen X."/>
            <person name="Nie B."/>
            <person name="Liao X."/>
            <person name="Peng D."/>
            <person name="Ji J."/>
            <person name="Jenkins J."/>
            <person name="Williams M."/>
            <person name="Shu S."/>
            <person name="Plott C."/>
            <person name="Barry K."/>
            <person name="Rajasekar S."/>
            <person name="Grimwood J."/>
            <person name="Han X."/>
            <person name="Sun S."/>
            <person name="Hou Z."/>
            <person name="He W."/>
            <person name="Dai G."/>
            <person name="Sun C."/>
            <person name="Schmutz J."/>
            <person name="Leebens-Mack J.H."/>
            <person name="Li F.W."/>
            <person name="Wang L."/>
        </authorList>
    </citation>
    <scope>NUCLEOTIDE SEQUENCE [LARGE SCALE GENOMIC DNA]</scope>
    <source>
        <strain evidence="2">cv. PW_Plant_1</strain>
    </source>
</reference>
<dbReference type="EMBL" id="CM055092">
    <property type="protein sequence ID" value="KAJ7568081.1"/>
    <property type="molecule type" value="Genomic_DNA"/>
</dbReference>
<proteinExistence type="predicted"/>
<keyword evidence="2" id="KW-1185">Reference proteome</keyword>
<protein>
    <submittedName>
        <fullName evidence="1">Uncharacterized protein</fullName>
    </submittedName>
</protein>
<name>A0ACC2ENT0_DIPCM</name>
<accession>A0ACC2ENT0</accession>
<evidence type="ECO:0000313" key="1">
    <source>
        <dbReference type="EMBL" id="KAJ7568081.1"/>
    </source>
</evidence>
<gene>
    <name evidence="1" type="ORF">O6H91_01G018100</name>
</gene>
<comment type="caution">
    <text evidence="1">The sequence shown here is derived from an EMBL/GenBank/DDBJ whole genome shotgun (WGS) entry which is preliminary data.</text>
</comment>
<dbReference type="Proteomes" id="UP001162992">
    <property type="component" value="Chromosome 1"/>
</dbReference>
<evidence type="ECO:0000313" key="2">
    <source>
        <dbReference type="Proteomes" id="UP001162992"/>
    </source>
</evidence>
<sequence length="664" mass="73456">MASVLRISHRKSCNKALPPLTTYHSFFINTGELPREPDVNRHNAILVTKKQASSGVFEKLSCEEWQRKDKHNKTSSKDYTAASQNVVQFLQKTTTFAELADLLKRCGQAKALTDGRLIHAHIKRYGYDGDTFLGNWLVQMYGECGRIDEATAVFDNLPHPNLYSWTMLMKAYIKNDCDKEALDCLNRMRLCGVEPDHVTFVCTLEACASLGTLKKGQEIHAAIVDCGYEKKVIVGNALINMYGKCGSLNDAKEVFAQMTNRNEASWNAMISVCAQNGRGREALELFDFMRCEGIKPSSITYLCALDACASMAALEKGHEIHSAVVQGGYEGHVIVGTALVNMYGKCRSLDDARSVFRQITKRDTISWNAMITACSQNGHCEEALDLFNQMQHEGAWPNQVTLICVLDACASLSFLKKGQEIHATIINRRYTKNLLVCNALINMYGKCGSVEKARWVFGQMPQKDAISWNSIIAACTQNGKSTEALNLLDCMQRDGFKPSQITFLCALEACASVAALVKGQEVHAAILDSGYEVDVLLGNALVNMYGKCGSLEDARSVFDQMLHRDVISWSSMIEACAQNGHGMEALKLFHQMQSEGINPNRVTFLSILSACSHMGYVDHGRHCFESMSQNHGLSQKAEHYVCLIDSLSRAGHLDAAEDLIDAAI</sequence>